<dbReference type="InterPro" id="IPR001680">
    <property type="entry name" value="WD40_rpt"/>
</dbReference>
<feature type="repeat" description="WD" evidence="3">
    <location>
        <begin position="635"/>
        <end position="669"/>
    </location>
</feature>
<feature type="compositionally biased region" description="Basic and acidic residues" evidence="4">
    <location>
        <begin position="23"/>
        <end position="33"/>
    </location>
</feature>
<accession>A0A3N7EER3</accession>
<dbReference type="PANTHER" id="PTHR14221:SF67">
    <property type="entry name" value="WD REPEAT-CONTAINING PROTEIN 44-LIKE"/>
    <property type="match status" value="1"/>
</dbReference>
<dbReference type="InterPro" id="IPR040324">
    <property type="entry name" value="WDR44/Dgr2"/>
</dbReference>
<dbReference type="PANTHER" id="PTHR14221">
    <property type="entry name" value="WD REPEAT DOMAIN 44"/>
    <property type="match status" value="1"/>
</dbReference>
<evidence type="ECO:0000256" key="3">
    <source>
        <dbReference type="PROSITE-ProRule" id="PRU00221"/>
    </source>
</evidence>
<protein>
    <recommendedName>
        <fullName evidence="7">Anaphase-promoting complex subunit 4 WD40 domain-containing protein</fullName>
    </recommendedName>
</protein>
<gene>
    <name evidence="5" type="ORF">POPTR_001G403400</name>
</gene>
<keyword evidence="6" id="KW-1185">Reference proteome</keyword>
<name>A0A3N7EER3_POPTR</name>
<feature type="compositionally biased region" description="Acidic residues" evidence="4">
    <location>
        <begin position="40"/>
        <end position="52"/>
    </location>
</feature>
<feature type="compositionally biased region" description="Basic and acidic residues" evidence="4">
    <location>
        <begin position="424"/>
        <end position="441"/>
    </location>
</feature>
<evidence type="ECO:0000313" key="5">
    <source>
        <dbReference type="EMBL" id="RQO85976.1"/>
    </source>
</evidence>
<dbReference type="InterPro" id="IPR036322">
    <property type="entry name" value="WD40_repeat_dom_sf"/>
</dbReference>
<dbReference type="EMBL" id="CM009290">
    <property type="protein sequence ID" value="RQO85976.1"/>
    <property type="molecule type" value="Genomic_DNA"/>
</dbReference>
<dbReference type="Pfam" id="PF00400">
    <property type="entry name" value="WD40"/>
    <property type="match status" value="4"/>
</dbReference>
<organism evidence="5 6">
    <name type="scientific">Populus trichocarpa</name>
    <name type="common">Western balsam poplar</name>
    <name type="synonym">Populus balsamifera subsp. trichocarpa</name>
    <dbReference type="NCBI Taxonomy" id="3694"/>
    <lineage>
        <taxon>Eukaryota</taxon>
        <taxon>Viridiplantae</taxon>
        <taxon>Streptophyta</taxon>
        <taxon>Embryophyta</taxon>
        <taxon>Tracheophyta</taxon>
        <taxon>Spermatophyta</taxon>
        <taxon>Magnoliopsida</taxon>
        <taxon>eudicotyledons</taxon>
        <taxon>Gunneridae</taxon>
        <taxon>Pentapetalae</taxon>
        <taxon>rosids</taxon>
        <taxon>fabids</taxon>
        <taxon>Malpighiales</taxon>
        <taxon>Salicaceae</taxon>
        <taxon>Saliceae</taxon>
        <taxon>Populus</taxon>
    </lineage>
</organism>
<dbReference type="InParanoid" id="A0A3N7EER3"/>
<proteinExistence type="predicted"/>
<dbReference type="SMART" id="SM00320">
    <property type="entry name" value="WD40"/>
    <property type="match status" value="6"/>
</dbReference>
<feature type="repeat" description="WD" evidence="3">
    <location>
        <begin position="595"/>
        <end position="635"/>
    </location>
</feature>
<keyword evidence="2" id="KW-0677">Repeat</keyword>
<dbReference type="SUPFAM" id="SSF50978">
    <property type="entry name" value="WD40 repeat-like"/>
    <property type="match status" value="1"/>
</dbReference>
<keyword evidence="1 3" id="KW-0853">WD repeat</keyword>
<dbReference type="PRINTS" id="PR00320">
    <property type="entry name" value="GPROTEINBRPT"/>
</dbReference>
<dbReference type="Gene3D" id="2.130.10.10">
    <property type="entry name" value="YVTN repeat-like/Quinoprotein amine dehydrogenase"/>
    <property type="match status" value="1"/>
</dbReference>
<dbReference type="InterPro" id="IPR015943">
    <property type="entry name" value="WD40/YVTN_repeat-like_dom_sf"/>
</dbReference>
<dbReference type="AlphaFoldDB" id="A0A3N7EER3"/>
<evidence type="ECO:0000313" key="6">
    <source>
        <dbReference type="Proteomes" id="UP000006729"/>
    </source>
</evidence>
<feature type="region of interest" description="Disordered" evidence="4">
    <location>
        <begin position="1"/>
        <end position="85"/>
    </location>
</feature>
<dbReference type="Proteomes" id="UP000006729">
    <property type="component" value="Chromosome 1"/>
</dbReference>
<reference evidence="5 6" key="1">
    <citation type="journal article" date="2006" name="Science">
        <title>The genome of black cottonwood, Populus trichocarpa (Torr. &amp; Gray).</title>
        <authorList>
            <person name="Tuskan G.A."/>
            <person name="Difazio S."/>
            <person name="Jansson S."/>
            <person name="Bohlmann J."/>
            <person name="Grigoriev I."/>
            <person name="Hellsten U."/>
            <person name="Putnam N."/>
            <person name="Ralph S."/>
            <person name="Rombauts S."/>
            <person name="Salamov A."/>
            <person name="Schein J."/>
            <person name="Sterck L."/>
            <person name="Aerts A."/>
            <person name="Bhalerao R.R."/>
            <person name="Bhalerao R.P."/>
            <person name="Blaudez D."/>
            <person name="Boerjan W."/>
            <person name="Brun A."/>
            <person name="Brunner A."/>
            <person name="Busov V."/>
            <person name="Campbell M."/>
            <person name="Carlson J."/>
            <person name="Chalot M."/>
            <person name="Chapman J."/>
            <person name="Chen G.L."/>
            <person name="Cooper D."/>
            <person name="Coutinho P.M."/>
            <person name="Couturier J."/>
            <person name="Covert S."/>
            <person name="Cronk Q."/>
            <person name="Cunningham R."/>
            <person name="Davis J."/>
            <person name="Degroeve S."/>
            <person name="Dejardin A."/>
            <person name="Depamphilis C."/>
            <person name="Detter J."/>
            <person name="Dirks B."/>
            <person name="Dubchak I."/>
            <person name="Duplessis S."/>
            <person name="Ehlting J."/>
            <person name="Ellis B."/>
            <person name="Gendler K."/>
            <person name="Goodstein D."/>
            <person name="Gribskov M."/>
            <person name="Grimwood J."/>
            <person name="Groover A."/>
            <person name="Gunter L."/>
            <person name="Hamberger B."/>
            <person name="Heinze B."/>
            <person name="Helariutta Y."/>
            <person name="Henrissat B."/>
            <person name="Holligan D."/>
            <person name="Holt R."/>
            <person name="Huang W."/>
            <person name="Islam-Faridi N."/>
            <person name="Jones S."/>
            <person name="Jones-Rhoades M."/>
            <person name="Jorgensen R."/>
            <person name="Joshi C."/>
            <person name="Kangasjarvi J."/>
            <person name="Karlsson J."/>
            <person name="Kelleher C."/>
            <person name="Kirkpatrick R."/>
            <person name="Kirst M."/>
            <person name="Kohler A."/>
            <person name="Kalluri U."/>
            <person name="Larimer F."/>
            <person name="Leebens-Mack J."/>
            <person name="Leple J.C."/>
            <person name="Locascio P."/>
            <person name="Lou Y."/>
            <person name="Lucas S."/>
            <person name="Martin F."/>
            <person name="Montanini B."/>
            <person name="Napoli C."/>
            <person name="Nelson D.R."/>
            <person name="Nelson C."/>
            <person name="Nieminen K."/>
            <person name="Nilsson O."/>
            <person name="Pereda V."/>
            <person name="Peter G."/>
            <person name="Philippe R."/>
            <person name="Pilate G."/>
            <person name="Poliakov A."/>
            <person name="Razumovskaya J."/>
            <person name="Richardson P."/>
            <person name="Rinaldi C."/>
            <person name="Ritland K."/>
            <person name="Rouze P."/>
            <person name="Ryaboy D."/>
            <person name="Schmutz J."/>
            <person name="Schrader J."/>
            <person name="Segerman B."/>
            <person name="Shin H."/>
            <person name="Siddiqui A."/>
            <person name="Sterky F."/>
            <person name="Terry A."/>
            <person name="Tsai C.J."/>
            <person name="Uberbacher E."/>
            <person name="Unneberg P."/>
            <person name="Vahala J."/>
            <person name="Wall K."/>
            <person name="Wessler S."/>
            <person name="Yang G."/>
            <person name="Yin T."/>
            <person name="Douglas C."/>
            <person name="Marra M."/>
            <person name="Sandberg G."/>
            <person name="Van de Peer Y."/>
            <person name="Rokhsar D."/>
        </authorList>
    </citation>
    <scope>NUCLEOTIDE SEQUENCE [LARGE SCALE GENOMIC DNA]</scope>
    <source>
        <strain evidence="6">cv. Nisqually</strain>
    </source>
</reference>
<feature type="compositionally biased region" description="Low complexity" evidence="4">
    <location>
        <begin position="62"/>
        <end position="85"/>
    </location>
</feature>
<feature type="compositionally biased region" description="Polar residues" evidence="4">
    <location>
        <begin position="10"/>
        <end position="22"/>
    </location>
</feature>
<evidence type="ECO:0000256" key="2">
    <source>
        <dbReference type="ARBA" id="ARBA00022737"/>
    </source>
</evidence>
<dbReference type="PROSITE" id="PS50294">
    <property type="entry name" value="WD_REPEATS_REGION"/>
    <property type="match status" value="3"/>
</dbReference>
<feature type="repeat" description="WD" evidence="3">
    <location>
        <begin position="483"/>
        <end position="524"/>
    </location>
</feature>
<feature type="region of interest" description="Disordered" evidence="4">
    <location>
        <begin position="421"/>
        <end position="468"/>
    </location>
</feature>
<evidence type="ECO:0000256" key="4">
    <source>
        <dbReference type="SAM" id="MobiDB-lite"/>
    </source>
</evidence>
<dbReference type="FunCoup" id="A0A3N7EER3">
    <property type="interactions" value="3576"/>
</dbReference>
<evidence type="ECO:0008006" key="7">
    <source>
        <dbReference type="Google" id="ProtNLM"/>
    </source>
</evidence>
<feature type="region of interest" description="Disordered" evidence="4">
    <location>
        <begin position="239"/>
        <end position="267"/>
    </location>
</feature>
<sequence>MKCPPPFPLTLSQFSTMTPQKMSRNDTITDKNDNSNGEEQLVEEKEEEEDEHFYESLDRIASSSCSCSTSNSDSDPDPTRSNSPRLLASNYHVWISQPESISERRQRLLLQMGLSSDPSLSRSKPETAHNGDFYFNRSLSSDRLIGEKLHGLCPSDSTAVARSKSESGGSVDHDNDDDEFNSCYSSSVYCSPSSIFLQDSINVNSNDSNYSCSDNNINNNRHSNNGLFVAGCGKKCKSKNGSSPKEGSVSVDVVSPNKPPSGKQHCRKMEVNRSDSANSNGDLNGSLSVGSSVEFAEELAEELECNGGDTDGAVVDEGGSRVCTIKNLDNGKEFVVNEIREDGMWNKLKEVGTGRQLTMEEFEMSVGHSPIVQELMRRQIVEDGTRENLDADANGGIGGGVSKFKKKGSWFRSIKSVANSVTGNKERRSSDERDTGSEKGGRRSSSATDDSQDVSFHGPERVRVRQYGRPSKELSALYKSQEIQAHNGSIWSIKFSLDGRYLASAGEDCVINIWQVVESERKGELLMEKPYDGGLNLLLMANGSPEPNLLSPLVDTHQEKKRRGRSSISRKSLSLDHIIMPETVFALTDKPICSFEGHLDDVLDLSWSKSQHLLSSSMDKTVRLWHLSSNTCLKIFSHSDYVTCIQFNPVDDRYFISGSLDAKVRIWSIPDRQVVDWNDLHEIVTAACYTPDGQGALVGSYKGSCCLYNTCENKLQQKCQINLQNKKKKAHLKKITGFQFAPGSSSEVIVTSADSRIRVIDGVDLVHKFKGLEQKRIDLFSCFNGCFNQQKLKGFRNTNSQISASLTANGKYVVSASEDSYVYVWKHEADSRLSRSKGVTVTSSYEHFHCQDASVAIPWPGMGDTWELQDTLSGEQSGLDNHLDEVSIVNHPPTPVEEASIEGSQSLSGCTNSPLNGIISSATNGYFFDRISATWPEEKLNLATRTRSPHASVDISNGLSESVSAYGMVIVTAGLRGEIRTFQNFGLPVRI</sequence>
<evidence type="ECO:0000256" key="1">
    <source>
        <dbReference type="ARBA" id="ARBA00022574"/>
    </source>
</evidence>
<feature type="region of interest" description="Disordered" evidence="4">
    <location>
        <begin position="155"/>
        <end position="177"/>
    </location>
</feature>
<dbReference type="PROSITE" id="PS50082">
    <property type="entry name" value="WD_REPEATS_2"/>
    <property type="match status" value="3"/>
</dbReference>
<dbReference type="InterPro" id="IPR020472">
    <property type="entry name" value="WD40_PAC1"/>
</dbReference>